<keyword evidence="4 7" id="KW-0812">Transmembrane</keyword>
<dbReference type="InterPro" id="IPR035906">
    <property type="entry name" value="MetI-like_sf"/>
</dbReference>
<evidence type="ECO:0000256" key="3">
    <source>
        <dbReference type="ARBA" id="ARBA00022475"/>
    </source>
</evidence>
<evidence type="ECO:0000256" key="1">
    <source>
        <dbReference type="ARBA" id="ARBA00004651"/>
    </source>
</evidence>
<comment type="similarity">
    <text evidence="7">Belongs to the binding-protein-dependent transport system permease family.</text>
</comment>
<feature type="transmembrane region" description="Helical" evidence="7">
    <location>
        <begin position="134"/>
        <end position="151"/>
    </location>
</feature>
<feature type="transmembrane region" description="Helical" evidence="7">
    <location>
        <begin position="201"/>
        <end position="219"/>
    </location>
</feature>
<comment type="caution">
    <text evidence="9">The sequence shown here is derived from an EMBL/GenBank/DDBJ whole genome shotgun (WGS) entry which is preliminary data.</text>
</comment>
<dbReference type="OrthoDB" id="9797852at2"/>
<dbReference type="CDD" id="cd06261">
    <property type="entry name" value="TM_PBP2"/>
    <property type="match status" value="1"/>
</dbReference>
<evidence type="ECO:0000259" key="8">
    <source>
        <dbReference type="PROSITE" id="PS50928"/>
    </source>
</evidence>
<evidence type="ECO:0000256" key="2">
    <source>
        <dbReference type="ARBA" id="ARBA00022448"/>
    </source>
</evidence>
<dbReference type="Gene3D" id="1.10.3720.10">
    <property type="entry name" value="MetI-like"/>
    <property type="match status" value="1"/>
</dbReference>
<feature type="transmembrane region" description="Helical" evidence="7">
    <location>
        <begin position="73"/>
        <end position="97"/>
    </location>
</feature>
<dbReference type="PANTHER" id="PTHR43386">
    <property type="entry name" value="OLIGOPEPTIDE TRANSPORT SYSTEM PERMEASE PROTEIN APPC"/>
    <property type="match status" value="1"/>
</dbReference>
<keyword evidence="2 7" id="KW-0813">Transport</keyword>
<feature type="transmembrane region" description="Helical" evidence="7">
    <location>
        <begin position="7"/>
        <end position="30"/>
    </location>
</feature>
<dbReference type="InterPro" id="IPR050366">
    <property type="entry name" value="BP-dependent_transpt_permease"/>
</dbReference>
<evidence type="ECO:0000256" key="4">
    <source>
        <dbReference type="ARBA" id="ARBA00022692"/>
    </source>
</evidence>
<keyword evidence="6 7" id="KW-0472">Membrane</keyword>
<evidence type="ECO:0000256" key="5">
    <source>
        <dbReference type="ARBA" id="ARBA00022989"/>
    </source>
</evidence>
<evidence type="ECO:0000256" key="6">
    <source>
        <dbReference type="ARBA" id="ARBA00023136"/>
    </source>
</evidence>
<keyword evidence="10" id="KW-1185">Reference proteome</keyword>
<protein>
    <submittedName>
        <fullName evidence="9">ABC transporter permease</fullName>
    </submittedName>
</protein>
<dbReference type="Proteomes" id="UP000216411">
    <property type="component" value="Unassembled WGS sequence"/>
</dbReference>
<sequence>MKKKQMIPGILGVILLFVIIVCSIFAPILAPSNPYAVDMTQTLMTPSRQHLMGTDILGRDMLSRILYGGRSSMLIALAATAASMLIGMMIGTLSAYYGGLVDEVLMVILNIFQGLPGTSLMIAIAGIMGSSMKSLMIALVITSWTGFARIVRTEVLKLKTENFIEGLKCLGASNGTIIRKHVIPNMKGNTIVLFATRMGRCILSIAALSFLGLGVQPPTPDWSVMISDARMNFRSSPHLIIIPGLCMFLLLLSINLIGDMLRDIFDKKTGEAGGYQ</sequence>
<keyword evidence="5 7" id="KW-1133">Transmembrane helix</keyword>
<feature type="domain" description="ABC transmembrane type-1" evidence="8">
    <location>
        <begin position="69"/>
        <end position="258"/>
    </location>
</feature>
<feature type="transmembrane region" description="Helical" evidence="7">
    <location>
        <begin position="104"/>
        <end position="128"/>
    </location>
</feature>
<reference evidence="9 10" key="1">
    <citation type="journal article" date="2017" name="Genome Announc.">
        <title>Draft Genome Sequence of a Sporulating and Motile Strain of Lachnotalea glycerini Isolated from Water in Quebec City, Canada.</title>
        <authorList>
            <person name="Maheux A.F."/>
            <person name="Boudreau D.K."/>
            <person name="Berube E."/>
            <person name="Boissinot M."/>
            <person name="Raymond F."/>
            <person name="Brodeur S."/>
            <person name="Corbeil J."/>
            <person name="Isabel S."/>
            <person name="Omar R.F."/>
            <person name="Bergeron M.G."/>
        </authorList>
    </citation>
    <scope>NUCLEOTIDE SEQUENCE [LARGE SCALE GENOMIC DNA]</scope>
    <source>
        <strain evidence="9 10">CCRI-19302</strain>
    </source>
</reference>
<dbReference type="GO" id="GO:0005886">
    <property type="term" value="C:plasma membrane"/>
    <property type="evidence" value="ECO:0007669"/>
    <property type="project" value="UniProtKB-SubCell"/>
</dbReference>
<evidence type="ECO:0000313" key="9">
    <source>
        <dbReference type="EMBL" id="RDY31219.1"/>
    </source>
</evidence>
<evidence type="ECO:0000313" key="10">
    <source>
        <dbReference type="Proteomes" id="UP000216411"/>
    </source>
</evidence>
<evidence type="ECO:0000256" key="7">
    <source>
        <dbReference type="RuleBase" id="RU363032"/>
    </source>
</evidence>
<dbReference type="AlphaFoldDB" id="A0A371JEM9"/>
<proteinExistence type="inferred from homology"/>
<gene>
    <name evidence="9" type="ORF">CG710_010555</name>
</gene>
<dbReference type="PANTHER" id="PTHR43386:SF1">
    <property type="entry name" value="D,D-DIPEPTIDE TRANSPORT SYSTEM PERMEASE PROTEIN DDPC-RELATED"/>
    <property type="match status" value="1"/>
</dbReference>
<accession>A0A371JEM9</accession>
<dbReference type="InterPro" id="IPR000515">
    <property type="entry name" value="MetI-like"/>
</dbReference>
<keyword evidence="3" id="KW-1003">Cell membrane</keyword>
<feature type="transmembrane region" description="Helical" evidence="7">
    <location>
        <begin position="239"/>
        <end position="258"/>
    </location>
</feature>
<dbReference type="SUPFAM" id="SSF161098">
    <property type="entry name" value="MetI-like"/>
    <property type="match status" value="1"/>
</dbReference>
<dbReference type="Pfam" id="PF00528">
    <property type="entry name" value="BPD_transp_1"/>
    <property type="match status" value="1"/>
</dbReference>
<name>A0A371JEM9_9FIRM</name>
<dbReference type="RefSeq" id="WP_115804200.1">
    <property type="nucleotide sequence ID" value="NZ_NOKA02000019.1"/>
</dbReference>
<dbReference type="GO" id="GO:0055085">
    <property type="term" value="P:transmembrane transport"/>
    <property type="evidence" value="ECO:0007669"/>
    <property type="project" value="InterPro"/>
</dbReference>
<organism evidence="9 10">
    <name type="scientific">Lachnotalea glycerini</name>
    <dbReference type="NCBI Taxonomy" id="1763509"/>
    <lineage>
        <taxon>Bacteria</taxon>
        <taxon>Bacillati</taxon>
        <taxon>Bacillota</taxon>
        <taxon>Clostridia</taxon>
        <taxon>Lachnospirales</taxon>
        <taxon>Lachnospiraceae</taxon>
        <taxon>Lachnotalea</taxon>
    </lineage>
</organism>
<dbReference type="EMBL" id="NOKA02000019">
    <property type="protein sequence ID" value="RDY31219.1"/>
    <property type="molecule type" value="Genomic_DNA"/>
</dbReference>
<dbReference type="PROSITE" id="PS50928">
    <property type="entry name" value="ABC_TM1"/>
    <property type="match status" value="1"/>
</dbReference>
<comment type="subcellular location">
    <subcellularLocation>
        <location evidence="1 7">Cell membrane</location>
        <topology evidence="1 7">Multi-pass membrane protein</topology>
    </subcellularLocation>
</comment>